<accession>A0AAE1FHU7</accession>
<organism evidence="2 3">
    <name type="scientific">Petrolisthes cinctipes</name>
    <name type="common">Flat porcelain crab</name>
    <dbReference type="NCBI Taxonomy" id="88211"/>
    <lineage>
        <taxon>Eukaryota</taxon>
        <taxon>Metazoa</taxon>
        <taxon>Ecdysozoa</taxon>
        <taxon>Arthropoda</taxon>
        <taxon>Crustacea</taxon>
        <taxon>Multicrustacea</taxon>
        <taxon>Malacostraca</taxon>
        <taxon>Eumalacostraca</taxon>
        <taxon>Eucarida</taxon>
        <taxon>Decapoda</taxon>
        <taxon>Pleocyemata</taxon>
        <taxon>Anomura</taxon>
        <taxon>Galatheoidea</taxon>
        <taxon>Porcellanidae</taxon>
        <taxon>Petrolisthes</taxon>
    </lineage>
</organism>
<gene>
    <name evidence="2" type="ORF">Pcinc_021480</name>
</gene>
<dbReference type="AlphaFoldDB" id="A0AAE1FHU7"/>
<evidence type="ECO:0000313" key="2">
    <source>
        <dbReference type="EMBL" id="KAK3873512.1"/>
    </source>
</evidence>
<dbReference type="EMBL" id="JAWQEG010002215">
    <property type="protein sequence ID" value="KAK3873512.1"/>
    <property type="molecule type" value="Genomic_DNA"/>
</dbReference>
<protein>
    <submittedName>
        <fullName evidence="2">Uncharacterized protein</fullName>
    </submittedName>
</protein>
<sequence length="111" mass="11878">MSYDSSTLPLTLVHQLALPQHAPAPASFQHALPSNASTMPEMPRPRQNVPSPHPATHDSLLHMHPTSLPTSLRHSDASSGRACLTMPTSLGMAHTFSSHAGSLLATPLYRL</sequence>
<dbReference type="Proteomes" id="UP001286313">
    <property type="component" value="Unassembled WGS sequence"/>
</dbReference>
<name>A0AAE1FHU7_PETCI</name>
<feature type="region of interest" description="Disordered" evidence="1">
    <location>
        <begin position="24"/>
        <end position="80"/>
    </location>
</feature>
<keyword evidence="3" id="KW-1185">Reference proteome</keyword>
<proteinExistence type="predicted"/>
<evidence type="ECO:0000256" key="1">
    <source>
        <dbReference type="SAM" id="MobiDB-lite"/>
    </source>
</evidence>
<reference evidence="2" key="1">
    <citation type="submission" date="2023-10" db="EMBL/GenBank/DDBJ databases">
        <title>Genome assemblies of two species of porcelain crab, Petrolisthes cinctipes and Petrolisthes manimaculis (Anomura: Porcellanidae).</title>
        <authorList>
            <person name="Angst P."/>
        </authorList>
    </citation>
    <scope>NUCLEOTIDE SEQUENCE</scope>
    <source>
        <strain evidence="2">PB745_01</strain>
        <tissue evidence="2">Gill</tissue>
    </source>
</reference>
<evidence type="ECO:0000313" key="3">
    <source>
        <dbReference type="Proteomes" id="UP001286313"/>
    </source>
</evidence>
<comment type="caution">
    <text evidence="2">The sequence shown here is derived from an EMBL/GenBank/DDBJ whole genome shotgun (WGS) entry which is preliminary data.</text>
</comment>